<reference evidence="2" key="1">
    <citation type="submission" date="2021-01" db="EMBL/GenBank/DDBJ databases">
        <authorList>
            <person name="Corre E."/>
            <person name="Pelletier E."/>
            <person name="Niang G."/>
            <person name="Scheremetjew M."/>
            <person name="Finn R."/>
            <person name="Kale V."/>
            <person name="Holt S."/>
            <person name="Cochrane G."/>
            <person name="Meng A."/>
            <person name="Brown T."/>
            <person name="Cohen L."/>
        </authorList>
    </citation>
    <scope>NUCLEOTIDE SEQUENCE</scope>
    <source>
        <strain evidence="2">CCMP3105</strain>
    </source>
</reference>
<organism evidence="2">
    <name type="scientific">Alexandrium monilatum</name>
    <dbReference type="NCBI Taxonomy" id="311494"/>
    <lineage>
        <taxon>Eukaryota</taxon>
        <taxon>Sar</taxon>
        <taxon>Alveolata</taxon>
        <taxon>Dinophyceae</taxon>
        <taxon>Gonyaulacales</taxon>
        <taxon>Pyrocystaceae</taxon>
        <taxon>Alexandrium</taxon>
    </lineage>
</organism>
<evidence type="ECO:0000313" key="2">
    <source>
        <dbReference type="EMBL" id="CAE4619845.1"/>
    </source>
</evidence>
<evidence type="ECO:0000256" key="1">
    <source>
        <dbReference type="SAM" id="MobiDB-lite"/>
    </source>
</evidence>
<accession>A0A7S4VUH0</accession>
<dbReference type="AlphaFoldDB" id="A0A7S4VUH0"/>
<proteinExistence type="predicted"/>
<protein>
    <submittedName>
        <fullName evidence="2">Uncharacterized protein</fullName>
    </submittedName>
</protein>
<feature type="region of interest" description="Disordered" evidence="1">
    <location>
        <begin position="109"/>
        <end position="141"/>
    </location>
</feature>
<sequence length="141" mass="14286">MAQAILAQAGGALLARPSPGLVARASAAMKRLRSPLVCLALLLAGGVHGSRISHPRKPADNLACKSTCQRFGMKFLAKFWSDFRGVANPTACCDVCDKILPAASALLQGAGSPPVAVPATAAQPQKAGGHPGASGVPPVKR</sequence>
<dbReference type="EMBL" id="HBNR01054124">
    <property type="protein sequence ID" value="CAE4619845.1"/>
    <property type="molecule type" value="Transcribed_RNA"/>
</dbReference>
<feature type="compositionally biased region" description="Low complexity" evidence="1">
    <location>
        <begin position="113"/>
        <end position="125"/>
    </location>
</feature>
<gene>
    <name evidence="2" type="ORF">AMON00008_LOCUS38009</name>
</gene>
<name>A0A7S4VUH0_9DINO</name>